<evidence type="ECO:0000313" key="2">
    <source>
        <dbReference type="EMBL" id="GAG92357.1"/>
    </source>
</evidence>
<dbReference type="InterPro" id="IPR036866">
    <property type="entry name" value="RibonucZ/Hydroxyglut_hydro"/>
</dbReference>
<feature type="domain" description="Metallo-beta-lactamase" evidence="1">
    <location>
        <begin position="15"/>
        <end position="87"/>
    </location>
</feature>
<name>X1CGX5_9ZZZZ</name>
<dbReference type="Gene3D" id="3.60.15.10">
    <property type="entry name" value="Ribonuclease Z/Hydroxyacylglutathione hydrolase-like"/>
    <property type="match status" value="1"/>
</dbReference>
<evidence type="ECO:0000259" key="1">
    <source>
        <dbReference type="Pfam" id="PF12706"/>
    </source>
</evidence>
<dbReference type="AlphaFoldDB" id="X1CGX5"/>
<reference evidence="2" key="1">
    <citation type="journal article" date="2014" name="Front. Microbiol.">
        <title>High frequency of phylogenetically diverse reductive dehalogenase-homologous genes in deep subseafloor sedimentary metagenomes.</title>
        <authorList>
            <person name="Kawai M."/>
            <person name="Futagami T."/>
            <person name="Toyoda A."/>
            <person name="Takaki Y."/>
            <person name="Nishi S."/>
            <person name="Hori S."/>
            <person name="Arai W."/>
            <person name="Tsubouchi T."/>
            <person name="Morono Y."/>
            <person name="Uchiyama I."/>
            <person name="Ito T."/>
            <person name="Fujiyama A."/>
            <person name="Inagaki F."/>
            <person name="Takami H."/>
        </authorList>
    </citation>
    <scope>NUCLEOTIDE SEQUENCE</scope>
    <source>
        <strain evidence="2">Expedition CK06-06</strain>
    </source>
</reference>
<accession>X1CGX5</accession>
<organism evidence="2">
    <name type="scientific">marine sediment metagenome</name>
    <dbReference type="NCBI Taxonomy" id="412755"/>
    <lineage>
        <taxon>unclassified sequences</taxon>
        <taxon>metagenomes</taxon>
        <taxon>ecological metagenomes</taxon>
    </lineage>
</organism>
<gene>
    <name evidence="2" type="ORF">S01H4_44586</name>
</gene>
<protein>
    <recommendedName>
        <fullName evidence="1">Metallo-beta-lactamase domain-containing protein</fullName>
    </recommendedName>
</protein>
<dbReference type="Pfam" id="PF12706">
    <property type="entry name" value="Lactamase_B_2"/>
    <property type="match status" value="1"/>
</dbReference>
<dbReference type="SUPFAM" id="SSF56281">
    <property type="entry name" value="Metallo-hydrolase/oxidoreductase"/>
    <property type="match status" value="1"/>
</dbReference>
<dbReference type="InterPro" id="IPR001279">
    <property type="entry name" value="Metallo-B-lactamas"/>
</dbReference>
<proteinExistence type="predicted"/>
<dbReference type="EMBL" id="BART01024737">
    <property type="protein sequence ID" value="GAG92357.1"/>
    <property type="molecule type" value="Genomic_DNA"/>
</dbReference>
<comment type="caution">
    <text evidence="2">The sequence shown here is derived from an EMBL/GenBank/DDBJ whole genome shotgun (WGS) entry which is preliminary data.</text>
</comment>
<sequence>MLYHTDANGYVDMGIAIDPGFDFVRNLFHMGFSLYDIDIVLISHAHLDHIRDFESIVLLLNELKVREGKKRRIHMILTLGAYRRLEHIVEDPTFRYFIEPYIIDINDGAWFDLLNPLKQSLVSRIYVSKYHGLLEGCDI</sequence>